<accession>A0A937ACH9</accession>
<reference evidence="9" key="1">
    <citation type="submission" date="2021-01" db="EMBL/GenBank/DDBJ databases">
        <title>Marivirga sp. nov., isolated from intertidal surface sediments.</title>
        <authorList>
            <person name="Zhang M."/>
        </authorList>
    </citation>
    <scope>NUCLEOTIDE SEQUENCE</scope>
    <source>
        <strain evidence="9">SM1354</strain>
    </source>
</reference>
<dbReference type="GO" id="GO:0015031">
    <property type="term" value="P:protein transport"/>
    <property type="evidence" value="ECO:0007669"/>
    <property type="project" value="UniProtKB-KW"/>
</dbReference>
<evidence type="ECO:0000256" key="1">
    <source>
        <dbReference type="ARBA" id="ARBA00004651"/>
    </source>
</evidence>
<organism evidence="9 10">
    <name type="scientific">Marivirga atlantica</name>
    <dbReference type="NCBI Taxonomy" id="1548457"/>
    <lineage>
        <taxon>Bacteria</taxon>
        <taxon>Pseudomonadati</taxon>
        <taxon>Bacteroidota</taxon>
        <taxon>Cytophagia</taxon>
        <taxon>Cytophagales</taxon>
        <taxon>Marivirgaceae</taxon>
        <taxon>Marivirga</taxon>
    </lineage>
</organism>
<feature type="transmembrane region" description="Helical" evidence="7">
    <location>
        <begin position="12"/>
        <end position="34"/>
    </location>
</feature>
<evidence type="ECO:0000256" key="4">
    <source>
        <dbReference type="ARBA" id="ARBA00022989"/>
    </source>
</evidence>
<sequence length="115" mass="12316">MSIYELHVQGGMLFMSLLTILFIATIATGVLGLIKREDAKWLKISKETALLALVWGILGQVLGLFAAFQGIEQMGEVSQAMLAGGLKVSSYTTIYGLIIFIVGKVLQLVAGAITK</sequence>
<dbReference type="Pfam" id="PF01618">
    <property type="entry name" value="MotA_ExbB"/>
    <property type="match status" value="1"/>
</dbReference>
<keyword evidence="6" id="KW-0653">Protein transport</keyword>
<feature type="domain" description="MotA/TolQ/ExbB proton channel" evidence="8">
    <location>
        <begin position="37"/>
        <end position="101"/>
    </location>
</feature>
<evidence type="ECO:0000256" key="3">
    <source>
        <dbReference type="ARBA" id="ARBA00022692"/>
    </source>
</evidence>
<keyword evidence="5 7" id="KW-0472">Membrane</keyword>
<dbReference type="AlphaFoldDB" id="A0A937ACH9"/>
<comment type="similarity">
    <text evidence="6">Belongs to the exbB/tolQ family.</text>
</comment>
<evidence type="ECO:0000259" key="8">
    <source>
        <dbReference type="Pfam" id="PF01618"/>
    </source>
</evidence>
<evidence type="ECO:0000313" key="10">
    <source>
        <dbReference type="Proteomes" id="UP000642920"/>
    </source>
</evidence>
<dbReference type="InterPro" id="IPR002898">
    <property type="entry name" value="MotA_ExbB_proton_chnl"/>
</dbReference>
<gene>
    <name evidence="9" type="ORF">JKP34_02630</name>
</gene>
<evidence type="ECO:0000256" key="7">
    <source>
        <dbReference type="SAM" id="Phobius"/>
    </source>
</evidence>
<keyword evidence="6" id="KW-0813">Transport</keyword>
<evidence type="ECO:0000256" key="5">
    <source>
        <dbReference type="ARBA" id="ARBA00023136"/>
    </source>
</evidence>
<comment type="caution">
    <text evidence="9">The sequence shown here is derived from an EMBL/GenBank/DDBJ whole genome shotgun (WGS) entry which is preliminary data.</text>
</comment>
<evidence type="ECO:0000256" key="2">
    <source>
        <dbReference type="ARBA" id="ARBA00022475"/>
    </source>
</evidence>
<dbReference type="GO" id="GO:0005886">
    <property type="term" value="C:plasma membrane"/>
    <property type="evidence" value="ECO:0007669"/>
    <property type="project" value="UniProtKB-SubCell"/>
</dbReference>
<dbReference type="RefSeq" id="WP_201917418.1">
    <property type="nucleotide sequence ID" value="NZ_JAERQG010000001.1"/>
</dbReference>
<evidence type="ECO:0000313" key="9">
    <source>
        <dbReference type="EMBL" id="MBL0764131.1"/>
    </source>
</evidence>
<name>A0A937ACH9_9BACT</name>
<keyword evidence="3 7" id="KW-0812">Transmembrane</keyword>
<keyword evidence="10" id="KW-1185">Reference proteome</keyword>
<dbReference type="Proteomes" id="UP000642920">
    <property type="component" value="Unassembled WGS sequence"/>
</dbReference>
<keyword evidence="2" id="KW-1003">Cell membrane</keyword>
<evidence type="ECO:0000256" key="6">
    <source>
        <dbReference type="RuleBase" id="RU004057"/>
    </source>
</evidence>
<protein>
    <submittedName>
        <fullName evidence="9">MotA/TolQ/ExbB proton channel family protein</fullName>
    </submittedName>
</protein>
<feature type="transmembrane region" description="Helical" evidence="7">
    <location>
        <begin position="50"/>
        <end position="71"/>
    </location>
</feature>
<proteinExistence type="inferred from homology"/>
<dbReference type="EMBL" id="JAERQG010000001">
    <property type="protein sequence ID" value="MBL0764131.1"/>
    <property type="molecule type" value="Genomic_DNA"/>
</dbReference>
<comment type="subcellular location">
    <subcellularLocation>
        <location evidence="1">Cell membrane</location>
        <topology evidence="1">Multi-pass membrane protein</topology>
    </subcellularLocation>
    <subcellularLocation>
        <location evidence="6">Membrane</location>
        <topology evidence="6">Multi-pass membrane protein</topology>
    </subcellularLocation>
</comment>
<feature type="transmembrane region" description="Helical" evidence="7">
    <location>
        <begin position="91"/>
        <end position="113"/>
    </location>
</feature>
<keyword evidence="4 7" id="KW-1133">Transmembrane helix</keyword>